<proteinExistence type="predicted"/>
<dbReference type="AlphaFoldDB" id="A0A3S4IN11"/>
<sequence length="44" mass="5342">MRLAGATTLPYFMPVVKIEQLREEKPRYQRRFFEFNQNIVVVIL</sequence>
<dbReference type="Proteomes" id="UP000269208">
    <property type="component" value="Chromosome"/>
</dbReference>
<name>A0A3S4IN11_SALET</name>
<organism evidence="1 2">
    <name type="scientific">Salmonella enterica I</name>
    <dbReference type="NCBI Taxonomy" id="59201"/>
    <lineage>
        <taxon>Bacteria</taxon>
        <taxon>Pseudomonadati</taxon>
        <taxon>Pseudomonadota</taxon>
        <taxon>Gammaproteobacteria</taxon>
        <taxon>Enterobacterales</taxon>
        <taxon>Enterobacteriaceae</taxon>
        <taxon>Salmonella</taxon>
    </lineage>
</organism>
<protein>
    <submittedName>
        <fullName evidence="1">Uncharacterized protein</fullName>
    </submittedName>
</protein>
<evidence type="ECO:0000313" key="2">
    <source>
        <dbReference type="Proteomes" id="UP000269208"/>
    </source>
</evidence>
<dbReference type="EMBL" id="LR134190">
    <property type="protein sequence ID" value="VEB52089.1"/>
    <property type="molecule type" value="Genomic_DNA"/>
</dbReference>
<gene>
    <name evidence="1" type="ORF">NCTC6754_01838</name>
</gene>
<accession>A0A3S4IN11</accession>
<reference evidence="1 2" key="1">
    <citation type="submission" date="2018-12" db="EMBL/GenBank/DDBJ databases">
        <authorList>
            <consortium name="Pathogen Informatics"/>
        </authorList>
    </citation>
    <scope>NUCLEOTIDE SEQUENCE [LARGE SCALE GENOMIC DNA]</scope>
    <source>
        <strain evidence="1 2">NCTC6754</strain>
    </source>
</reference>
<evidence type="ECO:0000313" key="1">
    <source>
        <dbReference type="EMBL" id="VEB52089.1"/>
    </source>
</evidence>